<dbReference type="InterPro" id="IPR006630">
    <property type="entry name" value="La_HTH"/>
</dbReference>
<evidence type="ECO:0000313" key="5">
    <source>
        <dbReference type="EMBL" id="KAH9425448.1"/>
    </source>
</evidence>
<dbReference type="InterPro" id="IPR036388">
    <property type="entry name" value="WH-like_DNA-bd_sf"/>
</dbReference>
<accession>A0ABQ8JSS3</accession>
<dbReference type="Gene3D" id="3.30.70.330">
    <property type="match status" value="1"/>
</dbReference>
<evidence type="ECO:0000256" key="2">
    <source>
        <dbReference type="PROSITE-ProRule" id="PRU00332"/>
    </source>
</evidence>
<sequence>MTNEIDLNVDVNDDMIIIDDHNDDDDDQDDIYEKIRKQIGFYFSLSNIYYDKFMQRLIGIDLRKLNNCKQDYEIYPVYLKEFLRFNKIRELTNSFNDLLNAFDKNLYPQLDSFLLKNDLHYDPKTQSLQRFKPYNLSINNLTNRTIYLEGFNPYIKQIDNKLRCLLEKLGPILSLRLQKRSQSIGFAFIEYEHEENAKIICQWFDDDDNDDDKLSLKLETKQIETMKQIEQDLKQIKHQDYQIRILSKKQWNHYKNRYLRIQRRCRTKSLKREKELLKSFELQSDDQQQSSYEQNDNYFHQDFNYNNDDECDIDQINDQNCQHFHH</sequence>
<dbReference type="InterPro" id="IPR035979">
    <property type="entry name" value="RBD_domain_sf"/>
</dbReference>
<dbReference type="Pfam" id="PF00076">
    <property type="entry name" value="RRM_1"/>
    <property type="match status" value="1"/>
</dbReference>
<dbReference type="Gene3D" id="1.10.10.10">
    <property type="entry name" value="Winged helix-like DNA-binding domain superfamily/Winged helix DNA-binding domain"/>
    <property type="match status" value="1"/>
</dbReference>
<evidence type="ECO:0000259" key="4">
    <source>
        <dbReference type="PROSITE" id="PS50961"/>
    </source>
</evidence>
<keyword evidence="1 2" id="KW-0694">RNA-binding</keyword>
<reference evidence="5 6" key="1">
    <citation type="journal article" date="2018" name="J. Allergy Clin. Immunol.">
        <title>High-quality assembly of Dermatophagoides pteronyssinus genome and transcriptome reveals a wide range of novel allergens.</title>
        <authorList>
            <person name="Liu X.Y."/>
            <person name="Yang K.Y."/>
            <person name="Wang M.Q."/>
            <person name="Kwok J.S."/>
            <person name="Zeng X."/>
            <person name="Yang Z."/>
            <person name="Xiao X.J."/>
            <person name="Lau C.P."/>
            <person name="Li Y."/>
            <person name="Huang Z.M."/>
            <person name="Ba J.G."/>
            <person name="Yim A.K."/>
            <person name="Ouyang C.Y."/>
            <person name="Ngai S.M."/>
            <person name="Chan T.F."/>
            <person name="Leung E.L."/>
            <person name="Liu L."/>
            <person name="Liu Z.G."/>
            <person name="Tsui S.K."/>
        </authorList>
    </citation>
    <scope>NUCLEOTIDE SEQUENCE [LARGE SCALE GENOMIC DNA]</scope>
    <source>
        <strain evidence="5">Derp</strain>
    </source>
</reference>
<evidence type="ECO:0000259" key="3">
    <source>
        <dbReference type="PROSITE" id="PS50102"/>
    </source>
</evidence>
<name>A0ABQ8JSS3_DERPT</name>
<dbReference type="SUPFAM" id="SSF54928">
    <property type="entry name" value="RNA-binding domain, RBD"/>
    <property type="match status" value="1"/>
</dbReference>
<dbReference type="PROSITE" id="PS50102">
    <property type="entry name" value="RRM"/>
    <property type="match status" value="1"/>
</dbReference>
<keyword evidence="6" id="KW-1185">Reference proteome</keyword>
<organism evidence="5 6">
    <name type="scientific">Dermatophagoides pteronyssinus</name>
    <name type="common">European house dust mite</name>
    <dbReference type="NCBI Taxonomy" id="6956"/>
    <lineage>
        <taxon>Eukaryota</taxon>
        <taxon>Metazoa</taxon>
        <taxon>Ecdysozoa</taxon>
        <taxon>Arthropoda</taxon>
        <taxon>Chelicerata</taxon>
        <taxon>Arachnida</taxon>
        <taxon>Acari</taxon>
        <taxon>Acariformes</taxon>
        <taxon>Sarcoptiformes</taxon>
        <taxon>Astigmata</taxon>
        <taxon>Psoroptidia</taxon>
        <taxon>Analgoidea</taxon>
        <taxon>Pyroglyphidae</taxon>
        <taxon>Dermatophagoidinae</taxon>
        <taxon>Dermatophagoides</taxon>
    </lineage>
</organism>
<dbReference type="InterPro" id="IPR036390">
    <property type="entry name" value="WH_DNA-bd_sf"/>
</dbReference>
<evidence type="ECO:0000313" key="6">
    <source>
        <dbReference type="Proteomes" id="UP000887458"/>
    </source>
</evidence>
<reference evidence="5 6" key="2">
    <citation type="journal article" date="2022" name="Mol. Biol. Evol.">
        <title>Comparative Genomics Reveals Insights into the Divergent Evolution of Astigmatic Mites and Household Pest Adaptations.</title>
        <authorList>
            <person name="Xiong Q."/>
            <person name="Wan A.T."/>
            <person name="Liu X."/>
            <person name="Fung C.S."/>
            <person name="Xiao X."/>
            <person name="Malainual N."/>
            <person name="Hou J."/>
            <person name="Wang L."/>
            <person name="Wang M."/>
            <person name="Yang K.Y."/>
            <person name="Cui Y."/>
            <person name="Leung E.L."/>
            <person name="Nong W."/>
            <person name="Shin S.K."/>
            <person name="Au S.W."/>
            <person name="Jeong K.Y."/>
            <person name="Chew F.T."/>
            <person name="Hui J.H."/>
            <person name="Leung T.F."/>
            <person name="Tungtrongchitr A."/>
            <person name="Zhong N."/>
            <person name="Liu Z."/>
            <person name="Tsui S.K."/>
        </authorList>
    </citation>
    <scope>NUCLEOTIDE SEQUENCE [LARGE SCALE GENOMIC DNA]</scope>
    <source>
        <strain evidence="5">Derp</strain>
    </source>
</reference>
<evidence type="ECO:0000256" key="1">
    <source>
        <dbReference type="ARBA" id="ARBA00022884"/>
    </source>
</evidence>
<dbReference type="InterPro" id="IPR000504">
    <property type="entry name" value="RRM_dom"/>
</dbReference>
<comment type="caution">
    <text evidence="5">The sequence shown here is derived from an EMBL/GenBank/DDBJ whole genome shotgun (WGS) entry which is preliminary data.</text>
</comment>
<protein>
    <submittedName>
        <fullName evidence="5">La- protein 7</fullName>
    </submittedName>
</protein>
<dbReference type="EMBL" id="NJHN03000018">
    <property type="protein sequence ID" value="KAH9425448.1"/>
    <property type="molecule type" value="Genomic_DNA"/>
</dbReference>
<dbReference type="SUPFAM" id="SSF46785">
    <property type="entry name" value="Winged helix' DNA-binding domain"/>
    <property type="match status" value="1"/>
</dbReference>
<proteinExistence type="predicted"/>
<dbReference type="InterPro" id="IPR012677">
    <property type="entry name" value="Nucleotide-bd_a/b_plait_sf"/>
</dbReference>
<feature type="domain" description="HTH La-type RNA-binding" evidence="4">
    <location>
        <begin position="25"/>
        <end position="138"/>
    </location>
</feature>
<feature type="domain" description="RRM" evidence="3">
    <location>
        <begin position="144"/>
        <end position="221"/>
    </location>
</feature>
<dbReference type="PROSITE" id="PS50961">
    <property type="entry name" value="HTH_LA"/>
    <property type="match status" value="1"/>
</dbReference>
<gene>
    <name evidence="5" type="primary">LARP7</name>
    <name evidence="5" type="ORF">DERP_006056</name>
</gene>
<dbReference type="Proteomes" id="UP000887458">
    <property type="component" value="Unassembled WGS sequence"/>
</dbReference>